<dbReference type="PaxDb" id="265311-Mfl021"/>
<dbReference type="PROSITE" id="PS51257">
    <property type="entry name" value="PROKAR_LIPOPROTEIN"/>
    <property type="match status" value="1"/>
</dbReference>
<dbReference type="RefSeq" id="WP_011182918.1">
    <property type="nucleotide sequence ID" value="NC_006055.1"/>
</dbReference>
<dbReference type="EMBL" id="AE017263">
    <property type="protein sequence ID" value="AAT75377.1"/>
    <property type="molecule type" value="Genomic_DNA"/>
</dbReference>
<proteinExistence type="predicted"/>
<dbReference type="InterPro" id="IPR054816">
    <property type="entry name" value="Lipoprotein_mollicutes-type_CS"/>
</dbReference>
<evidence type="ECO:0000256" key="1">
    <source>
        <dbReference type="SAM" id="SignalP"/>
    </source>
</evidence>
<dbReference type="HOGENOM" id="CLU_996798_0_0_14"/>
<reference evidence="2 3" key="1">
    <citation type="submission" date="2004-06" db="EMBL/GenBank/DDBJ databases">
        <authorList>
            <person name="Birren B.W."/>
            <person name="Stange-Thomann N."/>
            <person name="Hafez N."/>
            <person name="DeCaprio D."/>
            <person name="Fisher S."/>
            <person name="Butler J."/>
            <person name="Elkins T."/>
            <person name="Kodira C.D."/>
            <person name="Major J."/>
            <person name="Wang S."/>
            <person name="Nicol R."/>
            <person name="Nusbaum C."/>
        </authorList>
    </citation>
    <scope>NUCLEOTIDE SEQUENCE [LARGE SCALE GENOMIC DNA]</scope>
    <source>
        <strain evidence="3">ATCC 33453 / NBRC 100688 / NCTC 11704 / L1</strain>
    </source>
</reference>
<dbReference type="KEGG" id="mfl:Mfl021"/>
<organism evidence="2 3">
    <name type="scientific">Mesoplasma florum (strain ATCC 33453 / NBRC 100688 / NCTC 11704 / L1)</name>
    <name type="common">Acholeplasma florum</name>
    <dbReference type="NCBI Taxonomy" id="265311"/>
    <lineage>
        <taxon>Bacteria</taxon>
        <taxon>Bacillati</taxon>
        <taxon>Mycoplasmatota</taxon>
        <taxon>Mollicutes</taxon>
        <taxon>Entomoplasmatales</taxon>
        <taxon>Entomoplasmataceae</taxon>
        <taxon>Mesoplasma</taxon>
    </lineage>
</organism>
<name>Q6F296_MESFL</name>
<keyword evidence="1" id="KW-0732">Signal</keyword>
<feature type="signal peptide" evidence="1">
    <location>
        <begin position="1"/>
        <end position="19"/>
    </location>
</feature>
<dbReference type="PATRIC" id="fig|265311.5.peg.21"/>
<evidence type="ECO:0000313" key="3">
    <source>
        <dbReference type="Proteomes" id="UP000006647"/>
    </source>
</evidence>
<protein>
    <recommendedName>
        <fullName evidence="4">Lipoprotein</fullName>
    </recommendedName>
</protein>
<dbReference type="AlphaFoldDB" id="Q6F296"/>
<evidence type="ECO:0000313" key="2">
    <source>
        <dbReference type="EMBL" id="AAT75377.1"/>
    </source>
</evidence>
<dbReference type="EnsemblBacteria" id="AAT75377">
    <property type="protein sequence ID" value="AAT75377"/>
    <property type="gene ID" value="Mfl021"/>
</dbReference>
<evidence type="ECO:0008006" key="4">
    <source>
        <dbReference type="Google" id="ProtNLM"/>
    </source>
</evidence>
<gene>
    <name evidence="2" type="ordered locus">Mfl021</name>
</gene>
<sequence length="279" mass="31549">MKKLIAILGAVGLTATGSASLLVSCSTPVEKDFSSEIGKMVKDYIKIDQGTIYEDSNEIYTKLKSFNKEMESEILKLKNVDGVSKFNEKEGTFSDPDSSIKPSSADAVWFHSVYTSSSVSEFSNNNDFNKWTITIQYRTPATNKTTGELYWGKYNKTYINDIEFFKAKKPNAILKNSDGTEQSENSFTLVDNEVKIRVDKGYNRENIILNGNEKITDINISLDTQLFEEPEIKLGNDKFPTYFDLTLKLKQGQTLSVDQKIFIKLPSFQDIKLIIKAQN</sequence>
<dbReference type="STRING" id="265311.Mfl021"/>
<dbReference type="Proteomes" id="UP000006647">
    <property type="component" value="Chromosome"/>
</dbReference>
<dbReference type="GeneID" id="2898176"/>
<feature type="chain" id="PRO_5004274209" description="Lipoprotein" evidence="1">
    <location>
        <begin position="20"/>
        <end position="279"/>
    </location>
</feature>
<accession>Q6F296</accession>
<keyword evidence="3" id="KW-1185">Reference proteome</keyword>
<dbReference type="NCBIfam" id="NF038029">
    <property type="entry name" value="LP_plasma"/>
    <property type="match status" value="1"/>
</dbReference>